<gene>
    <name evidence="6" type="primary">WC1_2</name>
    <name evidence="6" type="ORF">HK100_011271</name>
</gene>
<feature type="domain" description="PAS" evidence="5">
    <location>
        <begin position="135"/>
        <end position="166"/>
    </location>
</feature>
<feature type="region of interest" description="Disordered" evidence="4">
    <location>
        <begin position="343"/>
        <end position="368"/>
    </location>
</feature>
<feature type="non-terminal residue" evidence="6">
    <location>
        <position position="1"/>
    </location>
</feature>
<keyword evidence="3" id="KW-0157">Chromophore</keyword>
<dbReference type="SMART" id="SM00091">
    <property type="entry name" value="PAS"/>
    <property type="match status" value="2"/>
</dbReference>
<evidence type="ECO:0000259" key="5">
    <source>
        <dbReference type="PROSITE" id="PS50112"/>
    </source>
</evidence>
<keyword evidence="2" id="KW-0288">FMN</keyword>
<name>A0AAD5XDC1_9FUNG</name>
<dbReference type="GO" id="GO:0005634">
    <property type="term" value="C:nucleus"/>
    <property type="evidence" value="ECO:0007669"/>
    <property type="project" value="TreeGrafter"/>
</dbReference>
<dbReference type="InterPro" id="IPR035965">
    <property type="entry name" value="PAS-like_dom_sf"/>
</dbReference>
<organism evidence="6 7">
    <name type="scientific">Physocladia obscura</name>
    <dbReference type="NCBI Taxonomy" id="109957"/>
    <lineage>
        <taxon>Eukaryota</taxon>
        <taxon>Fungi</taxon>
        <taxon>Fungi incertae sedis</taxon>
        <taxon>Chytridiomycota</taxon>
        <taxon>Chytridiomycota incertae sedis</taxon>
        <taxon>Chytridiomycetes</taxon>
        <taxon>Chytridiales</taxon>
        <taxon>Chytriomycetaceae</taxon>
        <taxon>Physocladia</taxon>
    </lineage>
</organism>
<keyword evidence="7" id="KW-1185">Reference proteome</keyword>
<evidence type="ECO:0000256" key="1">
    <source>
        <dbReference type="ARBA" id="ARBA00022630"/>
    </source>
</evidence>
<dbReference type="InterPro" id="IPR000014">
    <property type="entry name" value="PAS"/>
</dbReference>
<dbReference type="Proteomes" id="UP001211907">
    <property type="component" value="Unassembled WGS sequence"/>
</dbReference>
<sequence length="406" mass="45604">MEGQFTLVNYRKSGEPFVNFITIVPLFTPGSNIVEFFVGFQVDLIQQPRTILLRHKEGTYITGFKNPDEYAPREIDPRGIILYDASPHQQQQLSHQNLITLPHGMADPITNSSDLLFILSLRARFLHVSPSSCRNLLGWDTTDLVGKKLQEYIHPADLLSVLRELRGAKFGRLISFLCRFRAFTDEYIYQDVVGHMHDGNNKKCFVLFGRQYPVPQSSITGESLTTPLFCPSPNRHDLWAKISLQGLILFASSINFSYFGLKPCNKTILIGTSVHDLMVPADQSIFNQCLSTAIETKQCSYCFVRVGETLKQTKVCIVPEPGNSNRHLFVRMWPYTFGGGNDGSENPSQVKRNNNLDGQNSDGNIGIEKTNAHGYTSDLYTDEMSTVALFSVSGGNSLLYEINDLK</sequence>
<reference evidence="6" key="1">
    <citation type="submission" date="2020-05" db="EMBL/GenBank/DDBJ databases">
        <title>Phylogenomic resolution of chytrid fungi.</title>
        <authorList>
            <person name="Stajich J.E."/>
            <person name="Amses K."/>
            <person name="Simmons R."/>
            <person name="Seto K."/>
            <person name="Myers J."/>
            <person name="Bonds A."/>
            <person name="Quandt C.A."/>
            <person name="Barry K."/>
            <person name="Liu P."/>
            <person name="Grigoriev I."/>
            <person name="Longcore J.E."/>
            <person name="James T.Y."/>
        </authorList>
    </citation>
    <scope>NUCLEOTIDE SEQUENCE</scope>
    <source>
        <strain evidence="6">JEL0513</strain>
    </source>
</reference>
<dbReference type="EMBL" id="JADGJH010000678">
    <property type="protein sequence ID" value="KAJ3124332.1"/>
    <property type="molecule type" value="Genomic_DNA"/>
</dbReference>
<evidence type="ECO:0000256" key="4">
    <source>
        <dbReference type="SAM" id="MobiDB-lite"/>
    </source>
</evidence>
<dbReference type="PANTHER" id="PTHR47429:SF7">
    <property type="entry name" value="GATA-FACTOR"/>
    <property type="match status" value="1"/>
</dbReference>
<evidence type="ECO:0000313" key="7">
    <source>
        <dbReference type="Proteomes" id="UP001211907"/>
    </source>
</evidence>
<keyword evidence="6" id="KW-0675">Receptor</keyword>
<protein>
    <submittedName>
        <fullName evidence="6">Blue light receptor</fullName>
    </submittedName>
</protein>
<evidence type="ECO:0000256" key="2">
    <source>
        <dbReference type="ARBA" id="ARBA00022643"/>
    </source>
</evidence>
<dbReference type="AlphaFoldDB" id="A0AAD5XDC1"/>
<dbReference type="CDD" id="cd00130">
    <property type="entry name" value="PAS"/>
    <property type="match status" value="2"/>
</dbReference>
<feature type="compositionally biased region" description="Polar residues" evidence="4">
    <location>
        <begin position="343"/>
        <end position="363"/>
    </location>
</feature>
<dbReference type="Gene3D" id="3.30.450.20">
    <property type="entry name" value="PAS domain"/>
    <property type="match status" value="2"/>
</dbReference>
<dbReference type="PROSITE" id="PS50112">
    <property type="entry name" value="PAS"/>
    <property type="match status" value="1"/>
</dbReference>
<comment type="caution">
    <text evidence="6">The sequence shown here is derived from an EMBL/GenBank/DDBJ whole genome shotgun (WGS) entry which is preliminary data.</text>
</comment>
<evidence type="ECO:0000256" key="3">
    <source>
        <dbReference type="ARBA" id="ARBA00022991"/>
    </source>
</evidence>
<dbReference type="PANTHER" id="PTHR47429">
    <property type="entry name" value="PROTEIN TWIN LOV 1"/>
    <property type="match status" value="1"/>
</dbReference>
<evidence type="ECO:0000313" key="6">
    <source>
        <dbReference type="EMBL" id="KAJ3124332.1"/>
    </source>
</evidence>
<dbReference type="SUPFAM" id="SSF55785">
    <property type="entry name" value="PYP-like sensor domain (PAS domain)"/>
    <property type="match status" value="1"/>
</dbReference>
<accession>A0AAD5XDC1</accession>
<keyword evidence="1" id="KW-0285">Flavoprotein</keyword>
<proteinExistence type="predicted"/>